<dbReference type="OMA" id="NCVENKV"/>
<sequence>MSGASIKYILLGALMVIFIGALAEGVSVRKERKIKGKCQPEDKNCVENKVPLSNTKLKTSKAKMMTSLLYDLPFDNEPLGTDESGSGYETDVGSGGETDAQHLQELKASNKKESGKKRINLKRFNKK</sequence>
<keyword evidence="2" id="KW-0732">Signal</keyword>
<dbReference type="GeneID" id="108697440"/>
<feature type="region of interest" description="Disordered" evidence="1">
    <location>
        <begin position="77"/>
        <end position="127"/>
    </location>
</feature>
<organism evidence="3 4">
    <name type="scientific">Xenopus laevis</name>
    <name type="common">African clawed frog</name>
    <dbReference type="NCBI Taxonomy" id="8355"/>
    <lineage>
        <taxon>Eukaryota</taxon>
        <taxon>Metazoa</taxon>
        <taxon>Chordata</taxon>
        <taxon>Craniata</taxon>
        <taxon>Vertebrata</taxon>
        <taxon>Euteleostomi</taxon>
        <taxon>Amphibia</taxon>
        <taxon>Batrachia</taxon>
        <taxon>Anura</taxon>
        <taxon>Pipoidea</taxon>
        <taxon>Pipidae</taxon>
        <taxon>Xenopodinae</taxon>
        <taxon>Xenopus</taxon>
        <taxon>Xenopus</taxon>
    </lineage>
</organism>
<accession>A0A1L8FET7</accession>
<feature type="compositionally biased region" description="Basic residues" evidence="1">
    <location>
        <begin position="114"/>
        <end position="127"/>
    </location>
</feature>
<dbReference type="PaxDb" id="8355-A0A1L8FET7"/>
<dbReference type="RefSeq" id="XP_018082962.1">
    <property type="nucleotide sequence ID" value="XM_018227473.2"/>
</dbReference>
<feature type="compositionally biased region" description="Basic and acidic residues" evidence="1">
    <location>
        <begin position="99"/>
        <end position="113"/>
    </location>
</feature>
<dbReference type="Bgee" id="108697440">
    <property type="expression patterns" value="Expressed in spleen and 15 other cell types or tissues"/>
</dbReference>
<dbReference type="AlphaFoldDB" id="A0A1L8FET7"/>
<gene>
    <name evidence="4" type="primary">LOC108697440</name>
</gene>
<evidence type="ECO:0000313" key="3">
    <source>
        <dbReference type="Proteomes" id="UP000186698"/>
    </source>
</evidence>
<feature type="signal peptide" evidence="2">
    <location>
        <begin position="1"/>
        <end position="23"/>
    </location>
</feature>
<evidence type="ECO:0000313" key="4">
    <source>
        <dbReference type="RefSeq" id="XP_018082962.1"/>
    </source>
</evidence>
<keyword evidence="3" id="KW-1185">Reference proteome</keyword>
<dbReference type="KEGG" id="xla:108697440"/>
<evidence type="ECO:0000256" key="2">
    <source>
        <dbReference type="SAM" id="SignalP"/>
    </source>
</evidence>
<protein>
    <submittedName>
        <fullName evidence="4">Uncharacterized protein LOC108697440</fullName>
    </submittedName>
</protein>
<dbReference type="Proteomes" id="UP000186698">
    <property type="component" value="Chromosome 7S"/>
</dbReference>
<proteinExistence type="predicted"/>
<evidence type="ECO:0000256" key="1">
    <source>
        <dbReference type="SAM" id="MobiDB-lite"/>
    </source>
</evidence>
<name>A0A1L8FET7_XENLA</name>
<feature type="chain" id="PRO_5043601756" evidence="2">
    <location>
        <begin position="24"/>
        <end position="127"/>
    </location>
</feature>
<dbReference type="OrthoDB" id="10364109at2759"/>
<reference evidence="4" key="1">
    <citation type="submission" date="2025-08" db="UniProtKB">
        <authorList>
            <consortium name="RefSeq"/>
        </authorList>
    </citation>
    <scope>IDENTIFICATION</scope>
    <source>
        <strain evidence="4">J_2021</strain>
        <tissue evidence="4">Erythrocytes</tissue>
    </source>
</reference>